<evidence type="ECO:0000313" key="2">
    <source>
        <dbReference type="EMBL" id="BBA99342.1"/>
    </source>
</evidence>
<gene>
    <name evidence="2" type="ORF">RVR_5916</name>
</gene>
<name>A0A7U3VQ10_9ACTN</name>
<reference evidence="2 3" key="4">
    <citation type="journal article" date="2020" name="Sci. Rep.">
        <title>beta-carboline chemical signals induce reveromycin production through a LuxR family regulator in Streptomyces sp. SN-593.</title>
        <authorList>
            <person name="Panthee S."/>
            <person name="Kito N."/>
            <person name="Hayashi T."/>
            <person name="Shimizu T."/>
            <person name="Ishikawa J."/>
            <person name="Hamamoto H."/>
            <person name="Osada H."/>
            <person name="Takahashi S."/>
        </authorList>
    </citation>
    <scope>NUCLEOTIDE SEQUENCE [LARGE SCALE GENOMIC DNA]</scope>
    <source>
        <strain evidence="2 3">SN-593</strain>
    </source>
</reference>
<protein>
    <submittedName>
        <fullName evidence="2">Uncharacterized protein</fullName>
    </submittedName>
</protein>
<evidence type="ECO:0000256" key="1">
    <source>
        <dbReference type="SAM" id="MobiDB-lite"/>
    </source>
</evidence>
<reference evidence="2 3" key="3">
    <citation type="journal article" date="2011" name="Nat. Chem. Biol.">
        <title>Reveromycin A biosynthesis uses RevG and RevJ for stereospecific spiroacetal formation.</title>
        <authorList>
            <person name="Takahashi S."/>
            <person name="Toyoda A."/>
            <person name="Sekiyama Y."/>
            <person name="Takagi H."/>
            <person name="Nogawa T."/>
            <person name="Uramoto M."/>
            <person name="Suzuki R."/>
            <person name="Koshino H."/>
            <person name="Kumano T."/>
            <person name="Panthee S."/>
            <person name="Dairi T."/>
            <person name="Ishikawa J."/>
            <person name="Ikeda H."/>
            <person name="Sakaki Y."/>
            <person name="Osada H."/>
        </authorList>
    </citation>
    <scope>NUCLEOTIDE SEQUENCE [LARGE SCALE GENOMIC DNA]</scope>
    <source>
        <strain evidence="2 3">SN-593</strain>
    </source>
</reference>
<feature type="region of interest" description="Disordered" evidence="1">
    <location>
        <begin position="44"/>
        <end position="156"/>
    </location>
</feature>
<feature type="compositionally biased region" description="Gly residues" evidence="1">
    <location>
        <begin position="89"/>
        <end position="140"/>
    </location>
</feature>
<dbReference type="AlphaFoldDB" id="A0A7U3VQ10"/>
<evidence type="ECO:0000313" key="3">
    <source>
        <dbReference type="Proteomes" id="UP000595703"/>
    </source>
</evidence>
<reference evidence="2 3" key="1">
    <citation type="journal article" date="2010" name="J. Bacteriol.">
        <title>Biochemical characterization of a novel indole prenyltransferase from Streptomyces sp. SN-593.</title>
        <authorList>
            <person name="Takahashi S."/>
            <person name="Takagi H."/>
            <person name="Toyoda A."/>
            <person name="Uramoto M."/>
            <person name="Nogawa T."/>
            <person name="Ueki M."/>
            <person name="Sakaki Y."/>
            <person name="Osada H."/>
        </authorList>
    </citation>
    <scope>NUCLEOTIDE SEQUENCE [LARGE SCALE GENOMIC DNA]</scope>
    <source>
        <strain evidence="2 3">SN-593</strain>
    </source>
</reference>
<dbReference type="KEGG" id="arev:RVR_5916"/>
<sequence length="288" mass="27751">MGSMRNPVGPLPSSIYWRRRAVLLCLLALVAAVVLVVVNLRGGGGGGGHSAGAPADSHTPAQTITPGPTPSGPHDGSEPGGRDTAPGDSSGGSSGSGSGGDDNGGTGGGSSSGAGTAGGDGSTTGTGTTGSGSGGSGTGTGPVPAPGRQVPAGSALPTCAPGTVTLALSSVLNSYQPGQDPEFRLVAANSGASACKIDVGPKSAVFTVTGAPGDSHVWASDDCPATGSRLLEVPAHSSMSYTLRWNGKTSSPQCAKPKGQQAAPGTYLVQLQKAGYGAKQASFQLADD</sequence>
<dbReference type="EMBL" id="AP018365">
    <property type="protein sequence ID" value="BBA99342.1"/>
    <property type="molecule type" value="Genomic_DNA"/>
</dbReference>
<accession>A0A7U3VQ10</accession>
<proteinExistence type="predicted"/>
<dbReference type="Proteomes" id="UP000595703">
    <property type="component" value="Chromosome"/>
</dbReference>
<keyword evidence="3" id="KW-1185">Reference proteome</keyword>
<reference evidence="2 3" key="2">
    <citation type="journal article" date="2011" name="J. Antibiot.">
        <title>Furaquinocins I and J: novel polyketide isoprenoid hybrid compounds from Streptomyces reveromyceticus SN-593.</title>
        <authorList>
            <person name="Panthee S."/>
            <person name="Takahashi S."/>
            <person name="Takagi H."/>
            <person name="Nogawa T."/>
            <person name="Oowada E."/>
            <person name="Uramoto M."/>
            <person name="Osada H."/>
        </authorList>
    </citation>
    <scope>NUCLEOTIDE SEQUENCE [LARGE SCALE GENOMIC DNA]</scope>
    <source>
        <strain evidence="2 3">SN-593</strain>
    </source>
</reference>
<organism evidence="2 3">
    <name type="scientific">Actinacidiphila reveromycinica</name>
    <dbReference type="NCBI Taxonomy" id="659352"/>
    <lineage>
        <taxon>Bacteria</taxon>
        <taxon>Bacillati</taxon>
        <taxon>Actinomycetota</taxon>
        <taxon>Actinomycetes</taxon>
        <taxon>Kitasatosporales</taxon>
        <taxon>Streptomycetaceae</taxon>
        <taxon>Actinacidiphila</taxon>
    </lineage>
</organism>